<feature type="repeat" description="WD" evidence="3">
    <location>
        <begin position="1153"/>
        <end position="1178"/>
    </location>
</feature>
<dbReference type="EMBL" id="CAJMXA010000003">
    <property type="protein sequence ID" value="CAE6410726.1"/>
    <property type="molecule type" value="Genomic_DNA"/>
</dbReference>
<feature type="compositionally biased region" description="Basic and acidic residues" evidence="4">
    <location>
        <begin position="1"/>
        <end position="28"/>
    </location>
</feature>
<feature type="compositionally biased region" description="Low complexity" evidence="4">
    <location>
        <begin position="56"/>
        <end position="67"/>
    </location>
</feature>
<dbReference type="PRINTS" id="PR00320">
    <property type="entry name" value="GPROTEINBRPT"/>
</dbReference>
<dbReference type="PROSITE" id="PS50082">
    <property type="entry name" value="WD_REPEATS_2"/>
    <property type="match status" value="7"/>
</dbReference>
<feature type="repeat" description="WD" evidence="3">
    <location>
        <begin position="1404"/>
        <end position="1445"/>
    </location>
</feature>
<dbReference type="GO" id="GO:1990234">
    <property type="term" value="C:transferase complex"/>
    <property type="evidence" value="ECO:0007669"/>
    <property type="project" value="UniProtKB-ARBA"/>
</dbReference>
<dbReference type="InterPro" id="IPR020472">
    <property type="entry name" value="WD40_PAC1"/>
</dbReference>
<protein>
    <recommendedName>
        <fullName evidence="5">Nephrocystin 3-like N-terminal domain-containing protein</fullName>
    </recommendedName>
</protein>
<feature type="repeat" description="WD" evidence="3">
    <location>
        <begin position="1103"/>
        <end position="1144"/>
    </location>
</feature>
<dbReference type="InterPro" id="IPR036322">
    <property type="entry name" value="WD40_repeat_dom_sf"/>
</dbReference>
<feature type="repeat" description="WD" evidence="3">
    <location>
        <begin position="1361"/>
        <end position="1402"/>
    </location>
</feature>
<evidence type="ECO:0000313" key="6">
    <source>
        <dbReference type="EMBL" id="CAE6410726.1"/>
    </source>
</evidence>
<evidence type="ECO:0000256" key="3">
    <source>
        <dbReference type="PROSITE-ProRule" id="PRU00221"/>
    </source>
</evidence>
<evidence type="ECO:0000259" key="5">
    <source>
        <dbReference type="Pfam" id="PF24883"/>
    </source>
</evidence>
<dbReference type="SMART" id="SM00320">
    <property type="entry name" value="WD40"/>
    <property type="match status" value="13"/>
</dbReference>
<dbReference type="Gene3D" id="3.40.50.300">
    <property type="entry name" value="P-loop containing nucleotide triphosphate hydrolases"/>
    <property type="match status" value="1"/>
</dbReference>
<sequence length="1517" mass="166794">MSLREEIKQRYKRAKGDIKALFKSKDGSDTATTRPNTPSGTPSHTNAPALVGQIGSPGPSTSWTPTPAQAEPVVGYTVPDHTKRNNDPIGEPTPSRAPPMVTDPTPTAWKSLKELARVLGPVTGLFGPMKEMVEVFVGCVDTYKVAGAAKVEYEEIRARLETIIEDLGRYFGQGGSLTMTTSMESVCGSIKAELEKAQNKLGRNAGVRYLEAADEGDVILACYRRIELDLQRLVLNANWETLKDVKEHAASSRIDRLSPSLSAHYNSVEADNELKRQACTPGTRTKVLEDVLDWTRKGDNGTIYWLNGMAGTGKTTIAYSVCDRLNAEHKLAASFFCSRLREECRMVKRIIPSLAYQLARFSLPFLSVLSAILQKDPDVHSRSLQVQFEELIAKPLHAARDTLPEGLVIAIDALDECGNKESPGQILDILLDNATDLPVKFLVSSRPESEIHDRMTDERVKSRLVLHELDKGEVQADIEKYLRAELTKIKPSDEDIAALVSRAGILFIYAATAVRYIGYRNFHHNPRGRLRTILDSSQAKGTSANKEIDQLYATILEASLGDKELDEAERDTMRQVLFTAICAMEPLTVSGLSRLLQINDVDRVRDTLRPLWSVLHVLEANDLVTTLHASFPDFMFDSTRSGEYCCNSVAHNCKLAGWCLVCIKQTQPQFNICGLESSYLPDEKAPNIKERVSEAISSELLYACRYWAGHVEAGQCAPTLTEKLEDFLFTQLLLWMEVLNLNQQMKSGTECMRLMVKWCDQLEVHRELVELARDAERFVEAFASNSVSESTPHIYVSMLAFWPESAPITKHYDSYTRGPVKAEGAALERRRLAHLATWPFEKFIAKIAMSPDGQYVALAISDGMIVVDLSSGRVALGPFNSHKVQGMTVQSIAFSPDGICLFAGYTDDNDATILGWDIHSSTNDTMLGPLQLRGHTGNINCLSFSFDCARIATGSDDKTVRVWRAENGNQLHCLETQDRVWDVKFSPDSTEIAAGFEKALQIWDSETGDTILGPLTTPIPADRVSFSPDKSRIIYSSIESGYKSIYVLDARTGEQTFGPIEGHTDRIWCIGWSPDGRYIVSGSEDRTVCLWDAQNGNLVLGPLEAHTGGINSVAFSPDGSRIISACSGGLVCTWDARQRNLTSSSSNAPFDRITCVKFSSDGTRFVSGSAGGAICIWDGHTGEMKVGPIKAHTRPIIAVDFLNDHVVSGSADGKIWVCDAVTGEAVLGPLEVHPGSEVRAIAYSPDGKHIATGSDDEIDLWDAQTGSRVLSPLTGLEGTAWSIQFSPDGTRIVGSSLTYRKNIVVWDVSDGKSLFGTLDGHRNSVCSVSFSPDGTLIASGSGNATIIIWDASTGRKALGPLTGHSDWVRSVHFSPNSTRLVSGSHDRTIRIWDVRTGETLFEILNGHENFIRSVAYSPDGTRILSCSDDMSVHIHDAQSPEERALSGSECEVGEWTLNKDGWVVDDRSRLLVWVPGDLRKALGRPRTLVIVPHGKIHLKFDKSRLGESWAQSYGSRL</sequence>
<dbReference type="Pfam" id="PF07676">
    <property type="entry name" value="PD40"/>
    <property type="match status" value="1"/>
</dbReference>
<comment type="caution">
    <text evidence="6">The sequence shown here is derived from an EMBL/GenBank/DDBJ whole genome shotgun (WGS) entry which is preliminary data.</text>
</comment>
<dbReference type="PANTHER" id="PTHR22847:SF637">
    <property type="entry name" value="WD REPEAT DOMAIN 5B"/>
    <property type="match status" value="1"/>
</dbReference>
<feature type="repeat" description="WD" evidence="3">
    <location>
        <begin position="1318"/>
        <end position="1359"/>
    </location>
</feature>
<dbReference type="PANTHER" id="PTHR22847">
    <property type="entry name" value="WD40 REPEAT PROTEIN"/>
    <property type="match status" value="1"/>
</dbReference>
<dbReference type="SUPFAM" id="SSF52540">
    <property type="entry name" value="P-loop containing nucleoside triphosphate hydrolases"/>
    <property type="match status" value="1"/>
</dbReference>
<name>A0A8H3AA24_9AGAM</name>
<keyword evidence="1 3" id="KW-0853">WD repeat</keyword>
<dbReference type="Proteomes" id="UP000663853">
    <property type="component" value="Unassembled WGS sequence"/>
</dbReference>
<evidence type="ECO:0000313" key="7">
    <source>
        <dbReference type="Proteomes" id="UP000663853"/>
    </source>
</evidence>
<dbReference type="InterPro" id="IPR015943">
    <property type="entry name" value="WD40/YVTN_repeat-like_dom_sf"/>
</dbReference>
<dbReference type="PROSITE" id="PS50294">
    <property type="entry name" value="WD_REPEATS_REGION"/>
    <property type="match status" value="6"/>
</dbReference>
<dbReference type="CDD" id="cd00200">
    <property type="entry name" value="WD40"/>
    <property type="match status" value="2"/>
</dbReference>
<proteinExistence type="predicted"/>
<feature type="region of interest" description="Disordered" evidence="4">
    <location>
        <begin position="1"/>
        <end position="102"/>
    </location>
</feature>
<dbReference type="InterPro" id="IPR019775">
    <property type="entry name" value="WD40_repeat_CS"/>
</dbReference>
<dbReference type="PROSITE" id="PS00678">
    <property type="entry name" value="WD_REPEATS_1"/>
    <property type="match status" value="3"/>
</dbReference>
<dbReference type="InterPro" id="IPR056884">
    <property type="entry name" value="NPHP3-like_N"/>
</dbReference>
<dbReference type="Pfam" id="PF00400">
    <property type="entry name" value="WD40"/>
    <property type="match status" value="9"/>
</dbReference>
<dbReference type="InterPro" id="IPR027417">
    <property type="entry name" value="P-loop_NTPase"/>
</dbReference>
<dbReference type="InterPro" id="IPR001680">
    <property type="entry name" value="WD40_rpt"/>
</dbReference>
<gene>
    <name evidence="6" type="ORF">RDB_LOCUS372</name>
</gene>
<dbReference type="Pfam" id="PF24883">
    <property type="entry name" value="NPHP3_N"/>
    <property type="match status" value="1"/>
</dbReference>
<accession>A0A8H3AA24</accession>
<feature type="repeat" description="WD" evidence="3">
    <location>
        <begin position="1060"/>
        <end position="1101"/>
    </location>
</feature>
<evidence type="ECO:0000256" key="1">
    <source>
        <dbReference type="ARBA" id="ARBA00022574"/>
    </source>
</evidence>
<dbReference type="SUPFAM" id="SSF50978">
    <property type="entry name" value="WD40 repeat-like"/>
    <property type="match status" value="3"/>
</dbReference>
<dbReference type="Gene3D" id="2.130.10.10">
    <property type="entry name" value="YVTN repeat-like/Quinoprotein amine dehydrogenase"/>
    <property type="match status" value="5"/>
</dbReference>
<reference evidence="6" key="1">
    <citation type="submission" date="2021-01" db="EMBL/GenBank/DDBJ databases">
        <authorList>
            <person name="Kaushik A."/>
        </authorList>
    </citation>
    <scope>NUCLEOTIDE SEQUENCE</scope>
    <source>
        <strain evidence="6">AG6-10EEA</strain>
    </source>
</reference>
<keyword evidence="2" id="KW-0677">Repeat</keyword>
<evidence type="ECO:0000256" key="4">
    <source>
        <dbReference type="SAM" id="MobiDB-lite"/>
    </source>
</evidence>
<feature type="domain" description="Nephrocystin 3-like N-terminal" evidence="5">
    <location>
        <begin position="286"/>
        <end position="446"/>
    </location>
</feature>
<dbReference type="InterPro" id="IPR011659">
    <property type="entry name" value="WD40"/>
</dbReference>
<organism evidence="6 7">
    <name type="scientific">Rhizoctonia solani</name>
    <dbReference type="NCBI Taxonomy" id="456999"/>
    <lineage>
        <taxon>Eukaryota</taxon>
        <taxon>Fungi</taxon>
        <taxon>Dikarya</taxon>
        <taxon>Basidiomycota</taxon>
        <taxon>Agaricomycotina</taxon>
        <taxon>Agaricomycetes</taxon>
        <taxon>Cantharellales</taxon>
        <taxon>Ceratobasidiaceae</taxon>
        <taxon>Rhizoctonia</taxon>
    </lineage>
</organism>
<evidence type="ECO:0000256" key="2">
    <source>
        <dbReference type="ARBA" id="ARBA00022737"/>
    </source>
</evidence>
<dbReference type="GO" id="GO:0005634">
    <property type="term" value="C:nucleus"/>
    <property type="evidence" value="ECO:0007669"/>
    <property type="project" value="TreeGrafter"/>
</dbReference>
<feature type="compositionally biased region" description="Polar residues" evidence="4">
    <location>
        <begin position="29"/>
        <end position="46"/>
    </location>
</feature>
<feature type="repeat" description="WD" evidence="3">
    <location>
        <begin position="932"/>
        <end position="973"/>
    </location>
</feature>